<dbReference type="OrthoDB" id="1451701at2"/>
<evidence type="ECO:0000313" key="3">
    <source>
        <dbReference type="Proteomes" id="UP000231960"/>
    </source>
</evidence>
<keyword evidence="1" id="KW-0472">Membrane</keyword>
<dbReference type="AlphaFoldDB" id="A0A2M9R6B7"/>
<keyword evidence="3" id="KW-1185">Reference proteome</keyword>
<evidence type="ECO:0008006" key="4">
    <source>
        <dbReference type="Google" id="ProtNLM"/>
    </source>
</evidence>
<dbReference type="EMBL" id="NIPO01000001">
    <property type="protein sequence ID" value="PJR04411.1"/>
    <property type="molecule type" value="Genomic_DNA"/>
</dbReference>
<feature type="transmembrane region" description="Helical" evidence="1">
    <location>
        <begin position="6"/>
        <end position="22"/>
    </location>
</feature>
<name>A0A2M9R6B7_9FLAO</name>
<accession>A0A2M9R6B7</accession>
<dbReference type="RefSeq" id="WP_100677971.1">
    <property type="nucleotide sequence ID" value="NZ_NIPO01000001.1"/>
</dbReference>
<reference evidence="2 3" key="1">
    <citation type="submission" date="2017-06" db="EMBL/GenBank/DDBJ databases">
        <title>Description of Avrilella dinanensis gen. nov. sp. nov.</title>
        <authorList>
            <person name="Leyer C."/>
            <person name="Sassi M."/>
            <person name="Minet J."/>
            <person name="Kayal S."/>
            <person name="Cattoir V."/>
        </authorList>
    </citation>
    <scope>NUCLEOTIDE SEQUENCE [LARGE SCALE GENOMIC DNA]</scope>
    <source>
        <strain evidence="2 3">UR159</strain>
    </source>
</reference>
<gene>
    <name evidence="2" type="ORF">CDL10_07565</name>
</gene>
<keyword evidence="1" id="KW-0812">Transmembrane</keyword>
<organism evidence="2 3">
    <name type="scientific">Avrilella dinanensis</name>
    <dbReference type="NCBI Taxonomy" id="2008672"/>
    <lineage>
        <taxon>Bacteria</taxon>
        <taxon>Pseudomonadati</taxon>
        <taxon>Bacteroidota</taxon>
        <taxon>Flavobacteriia</taxon>
        <taxon>Flavobacteriales</taxon>
        <taxon>Flavobacteriaceae</taxon>
        <taxon>Avrilella</taxon>
    </lineage>
</organism>
<sequence length="156" mass="18287">MKKSIFLYLFLFSFIINVFLVVNDGRILKEKDHQIEQYKNIKDSLTAYKNRYKEASYFSIDENEKAQNFYKEYGYKTVMDKVLSDFTVLNTQPDGNPLLPQASDGSKSVVYKATVLNHKWIILAYKNAIKDGEMLIEYHFNPNEFTTFNVISEMGY</sequence>
<protein>
    <recommendedName>
        <fullName evidence="4">Hydrolase</fullName>
    </recommendedName>
</protein>
<comment type="caution">
    <text evidence="2">The sequence shown here is derived from an EMBL/GenBank/DDBJ whole genome shotgun (WGS) entry which is preliminary data.</text>
</comment>
<dbReference type="Proteomes" id="UP000231960">
    <property type="component" value="Unassembled WGS sequence"/>
</dbReference>
<keyword evidence="1" id="KW-1133">Transmembrane helix</keyword>
<evidence type="ECO:0000256" key="1">
    <source>
        <dbReference type="SAM" id="Phobius"/>
    </source>
</evidence>
<evidence type="ECO:0000313" key="2">
    <source>
        <dbReference type="EMBL" id="PJR04411.1"/>
    </source>
</evidence>
<proteinExistence type="predicted"/>